<keyword evidence="1" id="KW-0813">Transport</keyword>
<dbReference type="InterPro" id="IPR012292">
    <property type="entry name" value="Globin/Proto"/>
</dbReference>
<keyword evidence="1" id="KW-0479">Metal-binding</keyword>
<proteinExistence type="inferred from homology"/>
<dbReference type="CDD" id="cd01040">
    <property type="entry name" value="Mb-like"/>
    <property type="match status" value="1"/>
</dbReference>
<evidence type="ECO:0000313" key="3">
    <source>
        <dbReference type="EMBL" id="CAD5220482.1"/>
    </source>
</evidence>
<gene>
    <name evidence="3" type="ORF">BOKJ2_LOCUS8966</name>
</gene>
<dbReference type="GO" id="GO:0019825">
    <property type="term" value="F:oxygen binding"/>
    <property type="evidence" value="ECO:0007669"/>
    <property type="project" value="InterPro"/>
</dbReference>
<dbReference type="GO" id="GO:0005344">
    <property type="term" value="F:oxygen carrier activity"/>
    <property type="evidence" value="ECO:0007669"/>
    <property type="project" value="UniProtKB-KW"/>
</dbReference>
<dbReference type="PROSITE" id="PS01033">
    <property type="entry name" value="GLOBIN"/>
    <property type="match status" value="1"/>
</dbReference>
<evidence type="ECO:0000256" key="1">
    <source>
        <dbReference type="RuleBase" id="RU000356"/>
    </source>
</evidence>
<dbReference type="Gene3D" id="1.10.490.10">
    <property type="entry name" value="Globins"/>
    <property type="match status" value="1"/>
</dbReference>
<dbReference type="OrthoDB" id="5820458at2759"/>
<feature type="domain" description="Globin" evidence="2">
    <location>
        <begin position="1"/>
        <end position="145"/>
    </location>
</feature>
<dbReference type="AlphaFoldDB" id="A0A811KY58"/>
<keyword evidence="1" id="KW-0408">Iron</keyword>
<dbReference type="SUPFAM" id="SSF46458">
    <property type="entry name" value="Globin-like"/>
    <property type="match status" value="1"/>
</dbReference>
<dbReference type="InterPro" id="IPR044399">
    <property type="entry name" value="Mb-like_M"/>
</dbReference>
<evidence type="ECO:0000313" key="4">
    <source>
        <dbReference type="Proteomes" id="UP000614601"/>
    </source>
</evidence>
<sequence>MANREILLKSLEFMPLTREGEKQGVEIYKYSFNHLPAMMPFYHLAEGFTGDSAITSDRFQKLGYKLSLAVHLMANIADQPDTLKAYAREQVLRHISRKVSPRLFRSFFDVLTDWMATKTEITAEMRKEWANLADIYSNEAVSYADELGLVFEENGPPKGA</sequence>
<dbReference type="InterPro" id="IPR000971">
    <property type="entry name" value="Globin"/>
</dbReference>
<protein>
    <recommendedName>
        <fullName evidence="2">Globin domain-containing protein</fullName>
    </recommendedName>
</protein>
<dbReference type="Pfam" id="PF00042">
    <property type="entry name" value="Globin"/>
    <property type="match status" value="1"/>
</dbReference>
<dbReference type="GO" id="GO:0020037">
    <property type="term" value="F:heme binding"/>
    <property type="evidence" value="ECO:0007669"/>
    <property type="project" value="InterPro"/>
</dbReference>
<evidence type="ECO:0000259" key="2">
    <source>
        <dbReference type="PROSITE" id="PS01033"/>
    </source>
</evidence>
<dbReference type="EMBL" id="CAJFDH010000004">
    <property type="protein sequence ID" value="CAD5220482.1"/>
    <property type="molecule type" value="Genomic_DNA"/>
</dbReference>
<dbReference type="EMBL" id="CAJFCW020000004">
    <property type="protein sequence ID" value="CAG9113760.1"/>
    <property type="molecule type" value="Genomic_DNA"/>
</dbReference>
<keyword evidence="1" id="KW-0561">Oxygen transport</keyword>
<keyword evidence="1" id="KW-0349">Heme</keyword>
<dbReference type="InterPro" id="IPR009050">
    <property type="entry name" value="Globin-like_sf"/>
</dbReference>
<comment type="caution">
    <text evidence="3">The sequence shown here is derived from an EMBL/GenBank/DDBJ whole genome shotgun (WGS) entry which is preliminary data.</text>
</comment>
<dbReference type="Proteomes" id="UP000614601">
    <property type="component" value="Unassembled WGS sequence"/>
</dbReference>
<reference evidence="3" key="1">
    <citation type="submission" date="2020-09" db="EMBL/GenBank/DDBJ databases">
        <authorList>
            <person name="Kikuchi T."/>
        </authorList>
    </citation>
    <scope>NUCLEOTIDE SEQUENCE</scope>
    <source>
        <strain evidence="3">SH1</strain>
    </source>
</reference>
<comment type="similarity">
    <text evidence="1">Belongs to the globin family.</text>
</comment>
<accession>A0A811KY58</accession>
<name>A0A811KY58_9BILA</name>
<organism evidence="3 4">
    <name type="scientific">Bursaphelenchus okinawaensis</name>
    <dbReference type="NCBI Taxonomy" id="465554"/>
    <lineage>
        <taxon>Eukaryota</taxon>
        <taxon>Metazoa</taxon>
        <taxon>Ecdysozoa</taxon>
        <taxon>Nematoda</taxon>
        <taxon>Chromadorea</taxon>
        <taxon>Rhabditida</taxon>
        <taxon>Tylenchina</taxon>
        <taxon>Tylenchomorpha</taxon>
        <taxon>Aphelenchoidea</taxon>
        <taxon>Aphelenchoididae</taxon>
        <taxon>Bursaphelenchus</taxon>
    </lineage>
</organism>
<keyword evidence="4" id="KW-1185">Reference proteome</keyword>
<dbReference type="Proteomes" id="UP000783686">
    <property type="component" value="Unassembled WGS sequence"/>
</dbReference>